<evidence type="ECO:0000313" key="8">
    <source>
        <dbReference type="EMBL" id="AUJ33235.1"/>
    </source>
</evidence>
<dbReference type="Gene3D" id="1.10.3210.10">
    <property type="entry name" value="Hypothetical protein af1432"/>
    <property type="match status" value="1"/>
</dbReference>
<keyword evidence="3" id="KW-0547">Nucleotide-binding</keyword>
<dbReference type="NCBIfam" id="TIGR00277">
    <property type="entry name" value="HDIG"/>
    <property type="match status" value="1"/>
</dbReference>
<accession>A0A3S6R3F1</accession>
<evidence type="ECO:0000256" key="2">
    <source>
        <dbReference type="ARBA" id="ARBA00022723"/>
    </source>
</evidence>
<dbReference type="KEGG" id="lng:BSQ50_07445"/>
<dbReference type="GO" id="GO:0008803">
    <property type="term" value="F:bis(5'-nucleosyl)-tetraphosphatase (symmetrical) activity"/>
    <property type="evidence" value="ECO:0007669"/>
    <property type="project" value="UniProtKB-EC"/>
</dbReference>
<dbReference type="CDD" id="cd00077">
    <property type="entry name" value="HDc"/>
    <property type="match status" value="1"/>
</dbReference>
<dbReference type="EMBL" id="CP018180">
    <property type="protein sequence ID" value="AUJ33235.1"/>
    <property type="molecule type" value="Genomic_DNA"/>
</dbReference>
<dbReference type="GO" id="GO:0046872">
    <property type="term" value="F:metal ion binding"/>
    <property type="evidence" value="ECO:0007669"/>
    <property type="project" value="UniProtKB-KW"/>
</dbReference>
<keyword evidence="5" id="KW-0408">Iron</keyword>
<dbReference type="InterPro" id="IPR003607">
    <property type="entry name" value="HD/PDEase_dom"/>
</dbReference>
<dbReference type="SMART" id="SM00471">
    <property type="entry name" value="HDc"/>
    <property type="match status" value="1"/>
</dbReference>
<dbReference type="GO" id="GO:0000166">
    <property type="term" value="F:nucleotide binding"/>
    <property type="evidence" value="ECO:0007669"/>
    <property type="project" value="UniProtKB-KW"/>
</dbReference>
<evidence type="ECO:0000256" key="5">
    <source>
        <dbReference type="ARBA" id="ARBA00023004"/>
    </source>
</evidence>
<evidence type="ECO:0000259" key="7">
    <source>
        <dbReference type="SMART" id="SM00471"/>
    </source>
</evidence>
<dbReference type="InterPro" id="IPR006675">
    <property type="entry name" value="HDIG_dom"/>
</dbReference>
<organism evidence="8 9">
    <name type="scientific">Liquorilactobacillus nagelii</name>
    <dbReference type="NCBI Taxonomy" id="82688"/>
    <lineage>
        <taxon>Bacteria</taxon>
        <taxon>Bacillati</taxon>
        <taxon>Bacillota</taxon>
        <taxon>Bacilli</taxon>
        <taxon>Lactobacillales</taxon>
        <taxon>Lactobacillaceae</taxon>
        <taxon>Liquorilactobacillus</taxon>
    </lineage>
</organism>
<dbReference type="EC" id="3.6.1.41" evidence="1"/>
<dbReference type="InterPro" id="IPR006674">
    <property type="entry name" value="HD_domain"/>
</dbReference>
<evidence type="ECO:0000256" key="1">
    <source>
        <dbReference type="ARBA" id="ARBA00012506"/>
    </source>
</evidence>
<comment type="catalytic activity">
    <reaction evidence="6">
        <text>P(1),P(4)-bis(5'-adenosyl) tetraphosphate + H2O = 2 ADP + 2 H(+)</text>
        <dbReference type="Rhea" id="RHEA:24252"/>
        <dbReference type="ChEBI" id="CHEBI:15377"/>
        <dbReference type="ChEBI" id="CHEBI:15378"/>
        <dbReference type="ChEBI" id="CHEBI:58141"/>
        <dbReference type="ChEBI" id="CHEBI:456216"/>
        <dbReference type="EC" id="3.6.1.41"/>
    </reaction>
</comment>
<evidence type="ECO:0000256" key="4">
    <source>
        <dbReference type="ARBA" id="ARBA00022801"/>
    </source>
</evidence>
<feature type="domain" description="HD/PDEase" evidence="7">
    <location>
        <begin position="27"/>
        <end position="154"/>
    </location>
</feature>
<dbReference type="SUPFAM" id="SSF109604">
    <property type="entry name" value="HD-domain/PDEase-like"/>
    <property type="match status" value="1"/>
</dbReference>
<sequence>MVKKIDYRQHYFPGSRQELLQAVKKSVKAKRYQHILGVEQTALKLAAVNGVDLEQASVAALVHDYTKNRSDDEFKQAIKKYQLDDDLLNWSNFIWHGVVGAEIIKTELKITDQVILNAVRRHTVGAKIMTPLDKVIYVADFIEPGRDFPDVEVARAVAKGSLDQAVAFETKHTLTYLINGSQTIYPGAMAAYNQWVVKK</sequence>
<keyword evidence="2" id="KW-0479">Metal-binding</keyword>
<dbReference type="NCBIfam" id="TIGR00488">
    <property type="entry name" value="bis(5'-nucleosyl)-tetraphosphatase (symmetrical) YqeK"/>
    <property type="match status" value="1"/>
</dbReference>
<dbReference type="Proteomes" id="UP000324497">
    <property type="component" value="Chromosome"/>
</dbReference>
<name>A0A3S6R3F1_9LACO</name>
<dbReference type="AlphaFoldDB" id="A0A3S6R3F1"/>
<dbReference type="InterPro" id="IPR051094">
    <property type="entry name" value="Diverse_Catalytic_Enzymes"/>
</dbReference>
<evidence type="ECO:0000256" key="3">
    <source>
        <dbReference type="ARBA" id="ARBA00022741"/>
    </source>
</evidence>
<evidence type="ECO:0000256" key="6">
    <source>
        <dbReference type="ARBA" id="ARBA00049417"/>
    </source>
</evidence>
<dbReference type="PANTHER" id="PTHR35795">
    <property type="entry name" value="SLR1885 PROTEIN"/>
    <property type="match status" value="1"/>
</dbReference>
<protein>
    <recommendedName>
        <fullName evidence="1">bis(5'-nucleosyl)-tetraphosphatase (symmetrical)</fullName>
        <ecNumber evidence="1">3.6.1.41</ecNumber>
    </recommendedName>
</protein>
<dbReference type="PANTHER" id="PTHR35795:SF1">
    <property type="entry name" value="BIS(5'-NUCLEOSYL)-TETRAPHOSPHATASE, SYMMETRICAL"/>
    <property type="match status" value="1"/>
</dbReference>
<dbReference type="InterPro" id="IPR005249">
    <property type="entry name" value="YqeK"/>
</dbReference>
<dbReference type="Pfam" id="PF01966">
    <property type="entry name" value="HD"/>
    <property type="match status" value="1"/>
</dbReference>
<keyword evidence="4" id="KW-0378">Hydrolase</keyword>
<reference evidence="8 9" key="1">
    <citation type="submission" date="2016-11" db="EMBL/GenBank/DDBJ databases">
        <title>Interaction between Lactobacillus species and yeast in water kefir.</title>
        <authorList>
            <person name="Behr J."/>
            <person name="Xu D."/>
            <person name="Vogel R.F."/>
        </authorList>
    </citation>
    <scope>NUCLEOTIDE SEQUENCE [LARGE SCALE GENOMIC DNA]</scope>
    <source>
        <strain evidence="8 9">TMW 1.1827</strain>
    </source>
</reference>
<evidence type="ECO:0000313" key="9">
    <source>
        <dbReference type="Proteomes" id="UP000324497"/>
    </source>
</evidence>
<gene>
    <name evidence="8" type="ORF">BSQ50_07445</name>
</gene>
<proteinExistence type="predicted"/>
<keyword evidence="9" id="KW-1185">Reference proteome</keyword>